<dbReference type="InterPro" id="IPR029030">
    <property type="entry name" value="Caspase-like_dom_sf"/>
</dbReference>
<dbReference type="InterPro" id="IPR036890">
    <property type="entry name" value="HATPase_C_sf"/>
</dbReference>
<dbReference type="GO" id="GO:0006508">
    <property type="term" value="P:proteolysis"/>
    <property type="evidence" value="ECO:0007669"/>
    <property type="project" value="InterPro"/>
</dbReference>
<feature type="domain" description="wHTH-Hsp90 Na associated" evidence="4">
    <location>
        <begin position="1203"/>
        <end position="1252"/>
    </location>
</feature>
<dbReference type="EMBL" id="QWFA01000201">
    <property type="protein sequence ID" value="ROV65268.1"/>
    <property type="molecule type" value="Genomic_DNA"/>
</dbReference>
<dbReference type="Gene3D" id="3.30.565.10">
    <property type="entry name" value="Histidine kinase-like ATPase, C-terminal domain"/>
    <property type="match status" value="1"/>
</dbReference>
<feature type="domain" description="wHTH-Hsp90 Na associated" evidence="4">
    <location>
        <begin position="1389"/>
        <end position="1445"/>
    </location>
</feature>
<name>A0A423USG8_STRGL</name>
<reference evidence="5 6" key="1">
    <citation type="submission" date="2018-08" db="EMBL/GenBank/DDBJ databases">
        <title>Streptomyces globisporus 1912-4Crt, whole genome shotgun sequence.</title>
        <authorList>
            <person name="Matselyukh B."/>
        </authorList>
    </citation>
    <scope>NUCLEOTIDE SEQUENCE [LARGE SCALE GENOMIC DNA]</scope>
    <source>
        <strain evidence="5 6">1912-4Crt</strain>
    </source>
</reference>
<dbReference type="InterPro" id="IPR011600">
    <property type="entry name" value="Pept_C14_caspase"/>
</dbReference>
<evidence type="ECO:0000259" key="3">
    <source>
        <dbReference type="Pfam" id="PF24401"/>
    </source>
</evidence>
<feature type="domain" description="wHTH-Hsp90 Na associated" evidence="4">
    <location>
        <begin position="1642"/>
        <end position="1696"/>
    </location>
</feature>
<proteinExistence type="predicted"/>
<protein>
    <recommendedName>
        <fullName evidence="7">ATP-binding protein</fullName>
    </recommendedName>
</protein>
<evidence type="ECO:0000256" key="1">
    <source>
        <dbReference type="SAM" id="MobiDB-lite"/>
    </source>
</evidence>
<comment type="caution">
    <text evidence="5">The sequence shown here is derived from an EMBL/GenBank/DDBJ whole genome shotgun (WGS) entry which is preliminary data.</text>
</comment>
<dbReference type="InterPro" id="IPR056507">
    <property type="entry name" value="wHTH-HSP90_Na-assoc"/>
</dbReference>
<dbReference type="Pfam" id="PF24401">
    <property type="entry name" value="iHD-CE"/>
    <property type="match status" value="1"/>
</dbReference>
<evidence type="ECO:0000313" key="6">
    <source>
        <dbReference type="Proteomes" id="UP000285596"/>
    </source>
</evidence>
<feature type="region of interest" description="Disordered" evidence="1">
    <location>
        <begin position="661"/>
        <end position="685"/>
    </location>
</feature>
<evidence type="ECO:0000259" key="4">
    <source>
        <dbReference type="Pfam" id="PF24410"/>
    </source>
</evidence>
<dbReference type="Pfam" id="PF24410">
    <property type="entry name" value="wHTH-HSP90_Na-assoc"/>
    <property type="match status" value="4"/>
</dbReference>
<gene>
    <name evidence="5" type="ORF">D3105_28360</name>
</gene>
<feature type="domain" description="Peptidase C14 caspase" evidence="2">
    <location>
        <begin position="6"/>
        <end position="251"/>
    </location>
</feature>
<dbReference type="SUPFAM" id="SSF55874">
    <property type="entry name" value="ATPase domain of HSP90 chaperone/DNA topoisomerase II/histidine kinase"/>
    <property type="match status" value="1"/>
</dbReference>
<dbReference type="InterPro" id="IPR056506">
    <property type="entry name" value="iHD-CE"/>
</dbReference>
<evidence type="ECO:0000259" key="2">
    <source>
        <dbReference type="Pfam" id="PF00656"/>
    </source>
</evidence>
<dbReference type="RefSeq" id="WP_118905820.1">
    <property type="nucleotide sequence ID" value="NZ_QWFA01000201.1"/>
</dbReference>
<dbReference type="Proteomes" id="UP000285596">
    <property type="component" value="Unassembled WGS sequence"/>
</dbReference>
<dbReference type="GO" id="GO:0004197">
    <property type="term" value="F:cysteine-type endopeptidase activity"/>
    <property type="evidence" value="ECO:0007669"/>
    <property type="project" value="InterPro"/>
</dbReference>
<dbReference type="InterPro" id="IPR020575">
    <property type="entry name" value="Hsp90_N"/>
</dbReference>
<organism evidence="5 6">
    <name type="scientific">Streptomyces globisporus</name>
    <dbReference type="NCBI Taxonomy" id="1908"/>
    <lineage>
        <taxon>Bacteria</taxon>
        <taxon>Bacillati</taxon>
        <taxon>Actinomycetota</taxon>
        <taxon>Actinomycetes</taxon>
        <taxon>Kitasatosporales</taxon>
        <taxon>Streptomycetaceae</taxon>
        <taxon>Streptomyces</taxon>
    </lineage>
</organism>
<dbReference type="Gene3D" id="3.40.50.1460">
    <property type="match status" value="1"/>
</dbReference>
<dbReference type="PRINTS" id="PR00775">
    <property type="entry name" value="HEATSHOCK90"/>
</dbReference>
<feature type="domain" description="wHTH-Hsp90 Na associated" evidence="4">
    <location>
        <begin position="1140"/>
        <end position="1188"/>
    </location>
</feature>
<feature type="domain" description="iHD-CE" evidence="3">
    <location>
        <begin position="276"/>
        <end position="601"/>
    </location>
</feature>
<feature type="region of interest" description="Disordered" evidence="1">
    <location>
        <begin position="175"/>
        <end position="195"/>
    </location>
</feature>
<evidence type="ECO:0008006" key="7">
    <source>
        <dbReference type="Google" id="ProtNLM"/>
    </source>
</evidence>
<sequence>MSTHRALLLFVTRYRSPDWDDLHFLEGEYADLRATLQDRGYEIDEGSTCDPERLTRSGLMRRANDFIKSARQGEHLVVYFSGHGFHHHDRSYFAAHDSDPDIDNNDVLESGNIPFADGWTKAVNESLAEKVLFVVDACRERLVIDRGSPQSPFTTPPDTEKFSYLMACEPEAMSAYTGEEPGGEEEEEPGGEGASKSFSLLTRALRDILHDVHGELPTDRLHELLREEMEDLQQRVCDRLPRGFRQEPRLSGERGRQAFPFLPTGVPPERERLSVLRDHAVWTQLAGQPDQQMYRDAEMVTVALGERLAKQRREQADDPWLDWEADQRASRWISFLIRKFLPSERFSAAEAVTISLAPMIHHAYRVQRSKELDFRLGQPADATDPWDKYTQLLHRTAPDREPRPRSQDHRTVRAWILHQEFYRLGEDTRSPLDGLTELVNQAFKDTWDLAEVLDAELLAWIFRAMQYGGSVLGEYADAPPDAPPQLRRRLVGYLLAAGHAMALDVSALPRVLVEHIGGPGRASLLQTRKTIAQAAWQEFGHSLRLSASCGHQAVMVALQEQAAYLDGLLHHASNQVRTGGGEDDTWLAALPHRASGDDVLPEKDAVTGALKFLPVATRFGLDGTRVRDLLTGEQLYRDRRLAVRELYQNAMDACAVRDAREQYRPPPPGTEPWRGEISITQGGTGSRPYLECVDNGSGMDRDELLYAFAQGGARLSHLASFRQEQFEWQKNPQIRFHRNSRFGIGVLSYFMLADEIEVTTRKFRRDRSPGELLRVTVFGPDDLFQVDDHLEEADFLGEPCGTRVRLYLDAKRSADVSCVQTLRDVLGVARYRTTAVFQADQEIWEPQVYRPRGSTGITASGHIEPDPRGDVFWCERGGAVLVDGVHVQASWPTTGGEAQNHRIAITGAVVNLRGVVQIPGKGKVVPRLSVERAQVLDDVTKPLANRLRRAVGSLIGSSLLTEEWLLNITHEEPAIADVIVGELTASSAHLTDEQYPMARTGFFPGDADLRAAWTAATPPRRITPNDYLKASRLPEHLALWRYAAHFPAEVATALDELCPAGLETARLLPAVPSHALILGFPTRTGSALGEWDPAVRLGNLVRCAERLRTTLEDVEGRLAALHLSVEDRHPGPAIPLHTFLQLISSDGDGSWPWLEIGDAPAPYRLLSSCDRAGLALPEVIRRFASLGYAMESSSVFLEPGSEADRTARLILSANLDGQAPWLRGANVSHIRAVAERLDIPIPEVREKLKALGIDLSSARHNSANRQVVQALQSLGDEFSSRSARGSSVTGAHALYVAQQTGLDISEAVSHLSALGYVVPDNIPSQDASPYLELLLARRSGSDHVDPARPVPLPLIHTLAKQFDLPMGEVAERLRALDLTVPFQRVPDTLTEKDLVLLSKYALGGLARSSRWLDPSRPVPPAHSVLAAATLGMSTQQAIDALRELGMRVTPLPAGEPVLGSENKERLIIGQWIPYSRDQTVPWGHVLYVADRLGLDVPTCLEYLSARGLDASAAPAERVGFDDELDLALVREVHGPAFDRLRMNTDDVINAAQAVGRSVADVRCRLSDLGAALASTMTNAHLGDANLLQRFVSRPTPVEPGETVSAAEVHIVASENFLTVKEASDRLVAAGLTIQDTDYPKQRPTPEELLILRENGSALNNWIDLDKPVGLEHLLVTAHRLGTTVSGVADRLRSFGLDVPDTQAMVTRAWDRVPRR</sequence>
<feature type="compositionally biased region" description="Acidic residues" evidence="1">
    <location>
        <begin position="181"/>
        <end position="190"/>
    </location>
</feature>
<dbReference type="Pfam" id="PF00656">
    <property type="entry name" value="Peptidase_C14"/>
    <property type="match status" value="1"/>
</dbReference>
<evidence type="ECO:0000313" key="5">
    <source>
        <dbReference type="EMBL" id="ROV65268.1"/>
    </source>
</evidence>
<dbReference type="SUPFAM" id="SSF52129">
    <property type="entry name" value="Caspase-like"/>
    <property type="match status" value="1"/>
</dbReference>
<accession>A0A423USG8</accession>